<evidence type="ECO:0000256" key="5">
    <source>
        <dbReference type="PROSITE-ProRule" id="PRU00277"/>
    </source>
</evidence>
<dbReference type="Gene3D" id="3.10.50.40">
    <property type="match status" value="1"/>
</dbReference>
<evidence type="ECO:0000256" key="4">
    <source>
        <dbReference type="ARBA" id="ARBA00023235"/>
    </source>
</evidence>
<evidence type="ECO:0000256" key="3">
    <source>
        <dbReference type="ARBA" id="ARBA00023110"/>
    </source>
</evidence>
<organism evidence="8 9">
    <name type="scientific">Durusdinium trenchii</name>
    <dbReference type="NCBI Taxonomy" id="1381693"/>
    <lineage>
        <taxon>Eukaryota</taxon>
        <taxon>Sar</taxon>
        <taxon>Alveolata</taxon>
        <taxon>Dinophyceae</taxon>
        <taxon>Suessiales</taxon>
        <taxon>Symbiodiniaceae</taxon>
        <taxon>Durusdinium</taxon>
    </lineage>
</organism>
<dbReference type="InterPro" id="IPR001179">
    <property type="entry name" value="PPIase_FKBP_dom"/>
</dbReference>
<accession>A0ABP0SFE4</accession>
<reference evidence="8 9" key="1">
    <citation type="submission" date="2024-02" db="EMBL/GenBank/DDBJ databases">
        <authorList>
            <person name="Chen Y."/>
            <person name="Shah S."/>
            <person name="Dougan E. K."/>
            <person name="Thang M."/>
            <person name="Chan C."/>
        </authorList>
    </citation>
    <scope>NUCLEOTIDE SEQUENCE [LARGE SCALE GENOMIC DNA]</scope>
</reference>
<feature type="domain" description="PPIase FKBP-type" evidence="7">
    <location>
        <begin position="51"/>
        <end position="139"/>
    </location>
</feature>
<keyword evidence="6" id="KW-0472">Membrane</keyword>
<dbReference type="Proteomes" id="UP001642464">
    <property type="component" value="Unassembled WGS sequence"/>
</dbReference>
<dbReference type="GO" id="GO:0016853">
    <property type="term" value="F:isomerase activity"/>
    <property type="evidence" value="ECO:0007669"/>
    <property type="project" value="UniProtKB-KW"/>
</dbReference>
<protein>
    <recommendedName>
        <fullName evidence="2 5">peptidylprolyl isomerase</fullName>
        <ecNumber evidence="2 5">5.2.1.8</ecNumber>
    </recommendedName>
</protein>
<sequence length="174" mass="18846">MVEIKELAEGGELRQRKDKAAAGQEVVDLSGDGKLVKRIVREGEGEVIGDHKHVAVHYTGKFPDGKVFDSSVSRGVPLQFNVGERSVILGWDIGVASMKKGEKAELICHPDYAYGSSGAGGVIPPNATLHFDVELMDVGEASEHGSGWVSKIFFLLLLATTYYVFFVLRAPENT</sequence>
<dbReference type="Pfam" id="PF00254">
    <property type="entry name" value="FKBP_C"/>
    <property type="match status" value="1"/>
</dbReference>
<keyword evidence="6" id="KW-1133">Transmembrane helix</keyword>
<dbReference type="EMBL" id="CAXAMM010043647">
    <property type="protein sequence ID" value="CAK9111081.1"/>
    <property type="molecule type" value="Genomic_DNA"/>
</dbReference>
<keyword evidence="9" id="KW-1185">Reference proteome</keyword>
<keyword evidence="4 5" id="KW-0413">Isomerase</keyword>
<keyword evidence="6" id="KW-0812">Transmembrane</keyword>
<gene>
    <name evidence="8" type="ORF">SCF082_LOCUS51578</name>
</gene>
<comment type="catalytic activity">
    <reaction evidence="1 5">
        <text>[protein]-peptidylproline (omega=180) = [protein]-peptidylproline (omega=0)</text>
        <dbReference type="Rhea" id="RHEA:16237"/>
        <dbReference type="Rhea" id="RHEA-COMP:10747"/>
        <dbReference type="Rhea" id="RHEA-COMP:10748"/>
        <dbReference type="ChEBI" id="CHEBI:83833"/>
        <dbReference type="ChEBI" id="CHEBI:83834"/>
        <dbReference type="EC" id="5.2.1.8"/>
    </reaction>
</comment>
<feature type="transmembrane region" description="Helical" evidence="6">
    <location>
        <begin position="148"/>
        <end position="168"/>
    </location>
</feature>
<evidence type="ECO:0000256" key="6">
    <source>
        <dbReference type="SAM" id="Phobius"/>
    </source>
</evidence>
<dbReference type="SUPFAM" id="SSF54534">
    <property type="entry name" value="FKBP-like"/>
    <property type="match status" value="1"/>
</dbReference>
<dbReference type="PANTHER" id="PTHR10516:SF443">
    <property type="entry name" value="FK506-BINDING PROTEIN 59-RELATED"/>
    <property type="match status" value="1"/>
</dbReference>
<dbReference type="PANTHER" id="PTHR10516">
    <property type="entry name" value="PEPTIDYL-PROLYL CIS-TRANS ISOMERASE"/>
    <property type="match status" value="1"/>
</dbReference>
<keyword evidence="3 5" id="KW-0697">Rotamase</keyword>
<name>A0ABP0SFE4_9DINO</name>
<evidence type="ECO:0000256" key="2">
    <source>
        <dbReference type="ARBA" id="ARBA00013194"/>
    </source>
</evidence>
<evidence type="ECO:0000259" key="7">
    <source>
        <dbReference type="PROSITE" id="PS50059"/>
    </source>
</evidence>
<dbReference type="PROSITE" id="PS50059">
    <property type="entry name" value="FKBP_PPIASE"/>
    <property type="match status" value="1"/>
</dbReference>
<evidence type="ECO:0000313" key="8">
    <source>
        <dbReference type="EMBL" id="CAK9111081.1"/>
    </source>
</evidence>
<evidence type="ECO:0000313" key="9">
    <source>
        <dbReference type="Proteomes" id="UP001642464"/>
    </source>
</evidence>
<dbReference type="EC" id="5.2.1.8" evidence="2 5"/>
<dbReference type="InterPro" id="IPR050689">
    <property type="entry name" value="FKBP-type_PPIase"/>
</dbReference>
<dbReference type="InterPro" id="IPR046357">
    <property type="entry name" value="PPIase_dom_sf"/>
</dbReference>
<proteinExistence type="predicted"/>
<comment type="caution">
    <text evidence="8">The sequence shown here is derived from an EMBL/GenBank/DDBJ whole genome shotgun (WGS) entry which is preliminary data.</text>
</comment>
<evidence type="ECO:0000256" key="1">
    <source>
        <dbReference type="ARBA" id="ARBA00000971"/>
    </source>
</evidence>